<dbReference type="EMBL" id="JADMLG010000003">
    <property type="protein sequence ID" value="MBH0776577.1"/>
    <property type="molecule type" value="Genomic_DNA"/>
</dbReference>
<feature type="transmembrane region" description="Helical" evidence="2">
    <location>
        <begin position="318"/>
        <end position="337"/>
    </location>
</feature>
<organism evidence="3 4">
    <name type="scientific">Nocardia bovistercoris</name>
    <dbReference type="NCBI Taxonomy" id="2785916"/>
    <lineage>
        <taxon>Bacteria</taxon>
        <taxon>Bacillati</taxon>
        <taxon>Actinomycetota</taxon>
        <taxon>Actinomycetes</taxon>
        <taxon>Mycobacteriales</taxon>
        <taxon>Nocardiaceae</taxon>
        <taxon>Nocardia</taxon>
    </lineage>
</organism>
<keyword evidence="2" id="KW-0472">Membrane</keyword>
<evidence type="ECO:0000256" key="2">
    <source>
        <dbReference type="SAM" id="Phobius"/>
    </source>
</evidence>
<evidence type="ECO:0000313" key="4">
    <source>
        <dbReference type="Proteomes" id="UP000655751"/>
    </source>
</evidence>
<gene>
    <name evidence="3" type="ORF">IT779_09805</name>
</gene>
<proteinExistence type="predicted"/>
<keyword evidence="4" id="KW-1185">Reference proteome</keyword>
<evidence type="ECO:0000256" key="1">
    <source>
        <dbReference type="SAM" id="MobiDB-lite"/>
    </source>
</evidence>
<feature type="region of interest" description="Disordered" evidence="1">
    <location>
        <begin position="341"/>
        <end position="362"/>
    </location>
</feature>
<keyword evidence="2" id="KW-0812">Transmembrane</keyword>
<dbReference type="Proteomes" id="UP000655751">
    <property type="component" value="Unassembled WGS sequence"/>
</dbReference>
<accession>A0A931I7X2</accession>
<sequence length="452" mass="47090">MSILHQIGFGPRPGRGVGVLADSLGDPVAVARYEAALERHLRLKQYGTTAPPPTALSFFRFGPGESAVLHRSTASGAMGRNHSHALIGDLPVSIAVGIGAGPWSFHTPTYLPLADADEVLRAAADRLPDVRRAAIAELGLCAEVLAALLSDPAAPLSVVGCPEPVKLPVLLALHEAAGSYLADNGVERAWTFSTYEIEHSGRAPHTPEIIFLPGPPEGDPMVAARTIVDLRETGRADAHHARTARQLLDEWAGGGVSHRPEPPSPRVTVAPPPTPVPPTPVPPTPAPVLPTRKPSAPLPTRSRSNTPSPVGNTRSQRLLIGAAAGLALIVVAAVVVLRSAPEPRPPTSATSPVATTAATSSADTTADADEFVFDVGSIAPRGALIVPLHPANGTGIHRRLEGCGHDRDKVVWHCSLPPGASALVGVLLEGVDPEQQEFAAGDFSVLLQVERK</sequence>
<dbReference type="RefSeq" id="WP_196148908.1">
    <property type="nucleotide sequence ID" value="NZ_JADMLG010000003.1"/>
</dbReference>
<keyword evidence="2" id="KW-1133">Transmembrane helix</keyword>
<name>A0A931I7X2_9NOCA</name>
<protein>
    <submittedName>
        <fullName evidence="3">Uncharacterized protein</fullName>
    </submittedName>
</protein>
<feature type="compositionally biased region" description="Low complexity" evidence="1">
    <location>
        <begin position="347"/>
        <end position="362"/>
    </location>
</feature>
<dbReference type="AlphaFoldDB" id="A0A931I7X2"/>
<reference evidence="3" key="1">
    <citation type="submission" date="2020-11" db="EMBL/GenBank/DDBJ databases">
        <title>Nocardia NEAU-351.nov., a novel actinomycete isolated from the cow dung.</title>
        <authorList>
            <person name="Zhang X."/>
        </authorList>
    </citation>
    <scope>NUCLEOTIDE SEQUENCE</scope>
    <source>
        <strain evidence="3">NEAU-351</strain>
    </source>
</reference>
<feature type="region of interest" description="Disordered" evidence="1">
    <location>
        <begin position="249"/>
        <end position="313"/>
    </location>
</feature>
<evidence type="ECO:0000313" key="3">
    <source>
        <dbReference type="EMBL" id="MBH0776577.1"/>
    </source>
</evidence>
<comment type="caution">
    <text evidence="3">The sequence shown here is derived from an EMBL/GenBank/DDBJ whole genome shotgun (WGS) entry which is preliminary data.</text>
</comment>
<feature type="compositionally biased region" description="Pro residues" evidence="1">
    <location>
        <begin position="262"/>
        <end position="288"/>
    </location>
</feature>
<feature type="compositionally biased region" description="Polar residues" evidence="1">
    <location>
        <begin position="301"/>
        <end position="313"/>
    </location>
</feature>